<dbReference type="GO" id="GO:0008270">
    <property type="term" value="F:zinc ion binding"/>
    <property type="evidence" value="ECO:0007669"/>
    <property type="project" value="UniProtKB-KW"/>
</dbReference>
<evidence type="ECO:0000313" key="6">
    <source>
        <dbReference type="Proteomes" id="UP000818029"/>
    </source>
</evidence>
<dbReference type="InterPro" id="IPR001965">
    <property type="entry name" value="Znf_PHD"/>
</dbReference>
<dbReference type="STRING" id="3635.A0A1U8N0X9"/>
<dbReference type="Proteomes" id="UP000818029">
    <property type="component" value="Chromosome D02"/>
</dbReference>
<keyword evidence="1" id="KW-0479">Metal-binding</keyword>
<feature type="domain" description="Phorbol-ester/DAG-type" evidence="5">
    <location>
        <begin position="505"/>
        <end position="555"/>
    </location>
</feature>
<name>A0A1U8N0X9_GOSHI</name>
<keyword evidence="4" id="KW-0862">Zinc</keyword>
<feature type="domain" description="Phorbol-ester/DAG-type" evidence="5">
    <location>
        <begin position="250"/>
        <end position="298"/>
    </location>
</feature>
<dbReference type="SMART" id="SM00109">
    <property type="entry name" value="C1"/>
    <property type="match status" value="5"/>
</dbReference>
<dbReference type="InterPro" id="IPR046349">
    <property type="entry name" value="C1-like_sf"/>
</dbReference>
<dbReference type="GeneID" id="107943510"/>
<reference evidence="6" key="1">
    <citation type="journal article" date="2020" name="Nat. Genet.">
        <title>Genomic diversifications of five Gossypium allopolyploid species and their impact on cotton improvement.</title>
        <authorList>
            <person name="Chen Z.J."/>
            <person name="Sreedasyam A."/>
            <person name="Ando A."/>
            <person name="Song Q."/>
            <person name="De Santiago L.M."/>
            <person name="Hulse-Kemp A.M."/>
            <person name="Ding M."/>
            <person name="Ye W."/>
            <person name="Kirkbride R.C."/>
            <person name="Jenkins J."/>
            <person name="Plott C."/>
            <person name="Lovell J."/>
            <person name="Lin Y.M."/>
            <person name="Vaughn R."/>
            <person name="Liu B."/>
            <person name="Simpson S."/>
            <person name="Scheffler B.E."/>
            <person name="Wen L."/>
            <person name="Saski C.A."/>
            <person name="Grover C.E."/>
            <person name="Hu G."/>
            <person name="Conover J.L."/>
            <person name="Carlson J.W."/>
            <person name="Shu S."/>
            <person name="Boston L.B."/>
            <person name="Williams M."/>
            <person name="Peterson D.G."/>
            <person name="McGee K."/>
            <person name="Jones D.C."/>
            <person name="Wendel J.F."/>
            <person name="Stelly D.M."/>
            <person name="Grimwood J."/>
            <person name="Schmutz J."/>
        </authorList>
    </citation>
    <scope>NUCLEOTIDE SEQUENCE [LARGE SCALE GENOMIC DNA]</scope>
    <source>
        <strain evidence="6">cv. TM-1</strain>
    </source>
</reference>
<sequence length="681" mass="78211">MEESNNYGHQHPLLLVLNQEQLINYGSGVADCSRCGEKVSAPCFCCVEHCGFYLHKVCAEAPLELNHPFHPHHPLVLLQEPPSSYTETGCYCNFCGKTCEKFIYHCSCKLDFHIKCALFTFNIAENNLKELEHVALQHPLVFTENGDEELEDVAKCFVCWEPLAKYTHFSPDCGFNLHEKCAKLPFKLNHVCHRKHPLVLQFNSEELPCKVCQETGQINIGFVYGCSPCNFSIHIECVSPSPIIEDKSHQHPFSLILRQAPFICDACGTEGNHAAYACCTCNIMVHKKCISLPHIIKCRWHHHPVSHTYFLHKEYFGRLDCMICHIEVNTEYGSYYCVDCNIIFHVNCATRYAAFFYVVSPENEDEKHLDISLNSITSVLERNDAGEATIIEHFKHNHYLTLSDEIREYGNKCCDGCMLLISDSFYYCSVCEFFLHKACAELPKMKPIWNHSCQLATLVLTSDNIFRCEVCDFLSNGFAYKCNECGRHMCLRCQALPPDALSCPGHEHPLLFYYEFVGRCSACGLDIKQGFSCKDCNYSVDLSCMLLPTRVSHKCDEHLLALTYHEIHDYSKHHYCDICERKRDPKRWFYHCTTCDTSAHVKCILGEYPYIKTGSIYKEGDHPHPLTFVKKIQLYPECTKCGEPCEELALECAEPECNYLVHWKCMNPFVSGNRFLEHLDF</sequence>
<dbReference type="PANTHER" id="PTHR32410">
    <property type="entry name" value="CYSTEINE/HISTIDINE-RICH C1 DOMAIN FAMILY PROTEIN"/>
    <property type="match status" value="1"/>
</dbReference>
<dbReference type="PANTHER" id="PTHR32410:SF169">
    <property type="entry name" value="C1 DOMAIN FAMILY PROTEIN, PUTATIVE-RELATED"/>
    <property type="match status" value="1"/>
</dbReference>
<accession>A0A1U8N0X9</accession>
<dbReference type="InterPro" id="IPR004146">
    <property type="entry name" value="DC1"/>
</dbReference>
<dbReference type="SMART" id="SM00249">
    <property type="entry name" value="PHD"/>
    <property type="match status" value="3"/>
</dbReference>
<dbReference type="SUPFAM" id="SSF57889">
    <property type="entry name" value="Cysteine-rich domain"/>
    <property type="match status" value="5"/>
</dbReference>
<dbReference type="InterPro" id="IPR002219">
    <property type="entry name" value="PKC_DAG/PE"/>
</dbReference>
<organism evidence="6 7">
    <name type="scientific">Gossypium hirsutum</name>
    <name type="common">Upland cotton</name>
    <name type="synonym">Gossypium mexicanum</name>
    <dbReference type="NCBI Taxonomy" id="3635"/>
    <lineage>
        <taxon>Eukaryota</taxon>
        <taxon>Viridiplantae</taxon>
        <taxon>Streptophyta</taxon>
        <taxon>Embryophyta</taxon>
        <taxon>Tracheophyta</taxon>
        <taxon>Spermatophyta</taxon>
        <taxon>Magnoliopsida</taxon>
        <taxon>eudicotyledons</taxon>
        <taxon>Gunneridae</taxon>
        <taxon>Pentapetalae</taxon>
        <taxon>rosids</taxon>
        <taxon>malvids</taxon>
        <taxon>Malvales</taxon>
        <taxon>Malvaceae</taxon>
        <taxon>Malvoideae</taxon>
        <taxon>Gossypium</taxon>
    </lineage>
</organism>
<dbReference type="PaxDb" id="3635-A0A1U8N0X9"/>
<protein>
    <recommendedName>
        <fullName evidence="5">Phorbol-ester/DAG-type domain-containing protein</fullName>
    </recommendedName>
</protein>
<dbReference type="PROSITE" id="PS50081">
    <property type="entry name" value="ZF_DAG_PE_2"/>
    <property type="match status" value="2"/>
</dbReference>
<evidence type="ECO:0000256" key="1">
    <source>
        <dbReference type="ARBA" id="ARBA00022723"/>
    </source>
</evidence>
<dbReference type="KEGG" id="ghi:107943510"/>
<evidence type="ECO:0000256" key="2">
    <source>
        <dbReference type="ARBA" id="ARBA00022737"/>
    </source>
</evidence>
<gene>
    <name evidence="7" type="primary">LOC107943510</name>
</gene>
<dbReference type="AlphaFoldDB" id="A0A1U8N0X9"/>
<evidence type="ECO:0000256" key="4">
    <source>
        <dbReference type="ARBA" id="ARBA00022833"/>
    </source>
</evidence>
<evidence type="ECO:0000259" key="5">
    <source>
        <dbReference type="PROSITE" id="PS50081"/>
    </source>
</evidence>
<dbReference type="Pfam" id="PF03107">
    <property type="entry name" value="C1_2"/>
    <property type="match status" value="6"/>
</dbReference>
<reference evidence="7" key="2">
    <citation type="submission" date="2025-08" db="UniProtKB">
        <authorList>
            <consortium name="RefSeq"/>
        </authorList>
    </citation>
    <scope>IDENTIFICATION</scope>
</reference>
<keyword evidence="6" id="KW-1185">Reference proteome</keyword>
<proteinExistence type="predicted"/>
<keyword evidence="3" id="KW-0863">Zinc-finger</keyword>
<evidence type="ECO:0000256" key="3">
    <source>
        <dbReference type="ARBA" id="ARBA00022771"/>
    </source>
</evidence>
<dbReference type="InterPro" id="IPR053192">
    <property type="entry name" value="Vacuole_Formation_Reg"/>
</dbReference>
<keyword evidence="2" id="KW-0677">Repeat</keyword>
<dbReference type="RefSeq" id="XP_016732746.2">
    <property type="nucleotide sequence ID" value="XM_016877257.2"/>
</dbReference>
<evidence type="ECO:0000313" key="7">
    <source>
        <dbReference type="RefSeq" id="XP_016732746.2"/>
    </source>
</evidence>